<accession>A0A9Q0H5G4</accession>
<gene>
    <name evidence="2" type="ORF">NE237_020156</name>
</gene>
<dbReference type="EMBL" id="JAMYWD010000009">
    <property type="protein sequence ID" value="KAJ4960246.1"/>
    <property type="molecule type" value="Genomic_DNA"/>
</dbReference>
<evidence type="ECO:0000256" key="1">
    <source>
        <dbReference type="SAM" id="MobiDB-lite"/>
    </source>
</evidence>
<sequence>MLRALGAYRKIPVENRELSNSEKDYDLLPKVVEFSVENGNRGKEEHMFEFPNPQEKEKKKEQDDSVKVEMKMWDKCNIGEKDLPLEKEFDQQSFEEDFIQRTMVRILTR</sequence>
<proteinExistence type="predicted"/>
<dbReference type="Proteomes" id="UP001141806">
    <property type="component" value="Unassembled WGS sequence"/>
</dbReference>
<comment type="caution">
    <text evidence="2">The sequence shown here is derived from an EMBL/GenBank/DDBJ whole genome shotgun (WGS) entry which is preliminary data.</text>
</comment>
<keyword evidence="3" id="KW-1185">Reference proteome</keyword>
<evidence type="ECO:0000313" key="2">
    <source>
        <dbReference type="EMBL" id="KAJ4960246.1"/>
    </source>
</evidence>
<name>A0A9Q0H5G4_9MAGN</name>
<organism evidence="2 3">
    <name type="scientific">Protea cynaroides</name>
    <dbReference type="NCBI Taxonomy" id="273540"/>
    <lineage>
        <taxon>Eukaryota</taxon>
        <taxon>Viridiplantae</taxon>
        <taxon>Streptophyta</taxon>
        <taxon>Embryophyta</taxon>
        <taxon>Tracheophyta</taxon>
        <taxon>Spermatophyta</taxon>
        <taxon>Magnoliopsida</taxon>
        <taxon>Proteales</taxon>
        <taxon>Proteaceae</taxon>
        <taxon>Protea</taxon>
    </lineage>
</organism>
<feature type="region of interest" description="Disordered" evidence="1">
    <location>
        <begin position="43"/>
        <end position="64"/>
    </location>
</feature>
<evidence type="ECO:0000313" key="3">
    <source>
        <dbReference type="Proteomes" id="UP001141806"/>
    </source>
</evidence>
<reference evidence="2" key="1">
    <citation type="journal article" date="2023" name="Plant J.">
        <title>The genome of the king protea, Protea cynaroides.</title>
        <authorList>
            <person name="Chang J."/>
            <person name="Duong T.A."/>
            <person name="Schoeman C."/>
            <person name="Ma X."/>
            <person name="Roodt D."/>
            <person name="Barker N."/>
            <person name="Li Z."/>
            <person name="Van de Peer Y."/>
            <person name="Mizrachi E."/>
        </authorList>
    </citation>
    <scope>NUCLEOTIDE SEQUENCE</scope>
    <source>
        <tissue evidence="2">Young leaves</tissue>
    </source>
</reference>
<dbReference type="AlphaFoldDB" id="A0A9Q0H5G4"/>
<protein>
    <submittedName>
        <fullName evidence="2">Uncharacterized protein</fullName>
    </submittedName>
</protein>
<dbReference type="OrthoDB" id="1750267at2759"/>